<organism evidence="2 3">
    <name type="scientific">Boletus reticuloceps</name>
    <dbReference type="NCBI Taxonomy" id="495285"/>
    <lineage>
        <taxon>Eukaryota</taxon>
        <taxon>Fungi</taxon>
        <taxon>Dikarya</taxon>
        <taxon>Basidiomycota</taxon>
        <taxon>Agaricomycotina</taxon>
        <taxon>Agaricomycetes</taxon>
        <taxon>Agaricomycetidae</taxon>
        <taxon>Boletales</taxon>
        <taxon>Boletineae</taxon>
        <taxon>Boletaceae</taxon>
        <taxon>Boletoideae</taxon>
        <taxon>Boletus</taxon>
    </lineage>
</organism>
<evidence type="ECO:0000256" key="1">
    <source>
        <dbReference type="SAM" id="MobiDB-lite"/>
    </source>
</evidence>
<dbReference type="EMBL" id="JAGFBS010000003">
    <property type="protein sequence ID" value="KAG6380023.1"/>
    <property type="molecule type" value="Genomic_DNA"/>
</dbReference>
<name>A0A8I2YZR6_9AGAM</name>
<reference evidence="2" key="1">
    <citation type="submission" date="2021-03" db="EMBL/GenBank/DDBJ databases">
        <title>Evolutionary innovations through gain and loss of genes in the ectomycorrhizal Boletales.</title>
        <authorList>
            <person name="Wu G."/>
            <person name="Miyauchi S."/>
            <person name="Morin E."/>
            <person name="Yang Z.-L."/>
            <person name="Xu J."/>
            <person name="Martin F.M."/>
        </authorList>
    </citation>
    <scope>NUCLEOTIDE SEQUENCE</scope>
    <source>
        <strain evidence="2">BR01</strain>
    </source>
</reference>
<sequence length="148" mass="16494">MVPGLMGGKMSSSDPDFLDPPEVVKRKIKRAFCEEGNVIENGLLAFAKAVLIPQKPFVTDDARGIGVYEKGGGPATTEPTRSSRTNLQPRRYIHTISRRTFEMRSTIHRHQEKARTHLRRSMVLLLTSDERRESDPPASQPDGEAVPA</sequence>
<protein>
    <submittedName>
        <fullName evidence="2">Uncharacterized protein</fullName>
    </submittedName>
</protein>
<keyword evidence="3" id="KW-1185">Reference proteome</keyword>
<evidence type="ECO:0000313" key="3">
    <source>
        <dbReference type="Proteomes" id="UP000683000"/>
    </source>
</evidence>
<evidence type="ECO:0000313" key="2">
    <source>
        <dbReference type="EMBL" id="KAG6380023.1"/>
    </source>
</evidence>
<dbReference type="Gene3D" id="1.10.240.10">
    <property type="entry name" value="Tyrosyl-Transfer RNA Synthetase"/>
    <property type="match status" value="1"/>
</dbReference>
<gene>
    <name evidence="2" type="ORF">JVT61DRAFT_8101</name>
</gene>
<accession>A0A8I2YZR6</accession>
<proteinExistence type="predicted"/>
<comment type="caution">
    <text evidence="2">The sequence shown here is derived from an EMBL/GenBank/DDBJ whole genome shotgun (WGS) entry which is preliminary data.</text>
</comment>
<feature type="region of interest" description="Disordered" evidence="1">
    <location>
        <begin position="126"/>
        <end position="148"/>
    </location>
</feature>
<dbReference type="Proteomes" id="UP000683000">
    <property type="component" value="Unassembled WGS sequence"/>
</dbReference>
<dbReference type="AlphaFoldDB" id="A0A8I2YZR6"/>
<dbReference type="OrthoDB" id="197206at2759"/>
<dbReference type="SUPFAM" id="SSF52374">
    <property type="entry name" value="Nucleotidylyl transferase"/>
    <property type="match status" value="1"/>
</dbReference>